<dbReference type="InterPro" id="IPR002933">
    <property type="entry name" value="Peptidase_M20"/>
</dbReference>
<proteinExistence type="predicted"/>
<gene>
    <name evidence="5" type="ORF">EZJ19_12260</name>
</gene>
<dbReference type="InterPro" id="IPR011650">
    <property type="entry name" value="Peptidase_M20_dimer"/>
</dbReference>
<keyword evidence="1" id="KW-0479">Metal-binding</keyword>
<dbReference type="PANTHER" id="PTHR43808">
    <property type="entry name" value="ACETYLORNITHINE DEACETYLASE"/>
    <property type="match status" value="1"/>
</dbReference>
<dbReference type="Gene3D" id="3.30.70.360">
    <property type="match status" value="1"/>
</dbReference>
<evidence type="ECO:0000256" key="3">
    <source>
        <dbReference type="SAM" id="MobiDB-lite"/>
    </source>
</evidence>
<dbReference type="PANTHER" id="PTHR43808:SF32">
    <property type="entry name" value="ARGE_DAPE-RELATED DEACYLASE"/>
    <property type="match status" value="1"/>
</dbReference>
<dbReference type="GO" id="GO:0016787">
    <property type="term" value="F:hydrolase activity"/>
    <property type="evidence" value="ECO:0007669"/>
    <property type="project" value="UniProtKB-KW"/>
</dbReference>
<dbReference type="InterPro" id="IPR036264">
    <property type="entry name" value="Bact_exopeptidase_dim_dom"/>
</dbReference>
<feature type="region of interest" description="Disordered" evidence="3">
    <location>
        <begin position="1"/>
        <end position="38"/>
    </location>
</feature>
<evidence type="ECO:0000259" key="4">
    <source>
        <dbReference type="Pfam" id="PF07687"/>
    </source>
</evidence>
<evidence type="ECO:0000313" key="6">
    <source>
        <dbReference type="Proteomes" id="UP000295443"/>
    </source>
</evidence>
<protein>
    <submittedName>
        <fullName evidence="5">M20 family peptidase</fullName>
    </submittedName>
</protein>
<keyword evidence="2" id="KW-0378">Hydrolase</keyword>
<keyword evidence="6" id="KW-1185">Reference proteome</keyword>
<organism evidence="5 6">
    <name type="scientific">Parasulfuritortus cantonensis</name>
    <dbReference type="NCBI Taxonomy" id="2528202"/>
    <lineage>
        <taxon>Bacteria</taxon>
        <taxon>Pseudomonadati</taxon>
        <taxon>Pseudomonadota</taxon>
        <taxon>Betaproteobacteria</taxon>
        <taxon>Nitrosomonadales</taxon>
        <taxon>Thiobacillaceae</taxon>
        <taxon>Parasulfuritortus</taxon>
    </lineage>
</organism>
<feature type="domain" description="Peptidase M20 dimerisation" evidence="4">
    <location>
        <begin position="200"/>
        <end position="304"/>
    </location>
</feature>
<accession>A0A4R1B861</accession>
<dbReference type="GO" id="GO:0046872">
    <property type="term" value="F:metal ion binding"/>
    <property type="evidence" value="ECO:0007669"/>
    <property type="project" value="UniProtKB-KW"/>
</dbReference>
<comment type="caution">
    <text evidence="5">The sequence shown here is derived from an EMBL/GenBank/DDBJ whole genome shotgun (WGS) entry which is preliminary data.</text>
</comment>
<dbReference type="SUPFAM" id="SSF55031">
    <property type="entry name" value="Bacterial exopeptidase dimerisation domain"/>
    <property type="match status" value="1"/>
</dbReference>
<dbReference type="Pfam" id="PF01546">
    <property type="entry name" value="Peptidase_M20"/>
    <property type="match status" value="1"/>
</dbReference>
<dbReference type="Proteomes" id="UP000295443">
    <property type="component" value="Unassembled WGS sequence"/>
</dbReference>
<reference evidence="5 6" key="1">
    <citation type="submission" date="2019-03" db="EMBL/GenBank/DDBJ databases">
        <title>Genome sequence of Thiobacillaceae bacterium LSR1, a sulfur-oxidizing bacterium isolated from freshwater sediment.</title>
        <authorList>
            <person name="Li S."/>
        </authorList>
    </citation>
    <scope>NUCLEOTIDE SEQUENCE [LARGE SCALE GENOMIC DNA]</scope>
    <source>
        <strain evidence="5 6">LSR1</strain>
    </source>
</reference>
<dbReference type="SUPFAM" id="SSF53187">
    <property type="entry name" value="Zn-dependent exopeptidases"/>
    <property type="match status" value="1"/>
</dbReference>
<evidence type="ECO:0000313" key="5">
    <source>
        <dbReference type="EMBL" id="TCJ12988.1"/>
    </source>
</evidence>
<dbReference type="InterPro" id="IPR050072">
    <property type="entry name" value="Peptidase_M20A"/>
</dbReference>
<dbReference type="AlphaFoldDB" id="A0A4R1B861"/>
<dbReference type="Gene3D" id="3.40.630.10">
    <property type="entry name" value="Zn peptidases"/>
    <property type="match status" value="1"/>
</dbReference>
<evidence type="ECO:0000256" key="1">
    <source>
        <dbReference type="ARBA" id="ARBA00022723"/>
    </source>
</evidence>
<evidence type="ECO:0000256" key="2">
    <source>
        <dbReference type="ARBA" id="ARBA00022801"/>
    </source>
</evidence>
<sequence length="410" mass="42020">MEHAAGSPGGASERALGGYAGDRGPPGFHDRPAGDLVSRPSRAGIDAPGPVFDVIDAWLHRHGIAATRLTDPAGRPVGLCGEIVGDRPGPRYLLDATADTAPYGDPAAWHYPPDRASIADGWLYGRGSADSKAGIAVFCHVLADLNAGRDRLAGRVAFLFDADEHTGGFAGLYAYLERFGAPAPAGVMIGYPGHDRLVTGARGFLRAGIVVHGVAAHSGASSRTGVNAIARAAALLERLAGVALPGAEAGFPLPAKLTPTAIHGGVGWAMVPDRCALHLDLRLTPTFDAAAARRLVADVVAQLDGDGAAPATEIAWQPGWPAYRLAPDQVMAATLAATAAEAFGQPVPMGLAGPSSIANYLATLDIPATAGLGVGYRAIHAPDEGVELATLVPTFLAYRNALVRLLAPPV</sequence>
<name>A0A4R1B861_9PROT</name>
<dbReference type="Pfam" id="PF07687">
    <property type="entry name" value="M20_dimer"/>
    <property type="match status" value="1"/>
</dbReference>
<dbReference type="OrthoDB" id="7055905at2"/>
<dbReference type="EMBL" id="SJZB01000042">
    <property type="protein sequence ID" value="TCJ12988.1"/>
    <property type="molecule type" value="Genomic_DNA"/>
</dbReference>